<reference evidence="2 3" key="1">
    <citation type="submission" date="2020-03" db="EMBL/GenBank/DDBJ databases">
        <title>Roseomonas selenitidurans sp. nov. isolated from soil.</title>
        <authorList>
            <person name="Liu H."/>
        </authorList>
    </citation>
    <scope>NUCLEOTIDE SEQUENCE [LARGE SCALE GENOMIC DNA]</scope>
    <source>
        <strain evidence="2 3">JCM 15073</strain>
    </source>
</reference>
<evidence type="ECO:0000313" key="2">
    <source>
        <dbReference type="EMBL" id="NKE45387.1"/>
    </source>
</evidence>
<gene>
    <name evidence="2" type="ORF">HB662_11415</name>
</gene>
<name>A0ABX1EZ58_9PROT</name>
<dbReference type="EMBL" id="JAAVTX010000003">
    <property type="protein sequence ID" value="NKE45387.1"/>
    <property type="molecule type" value="Genomic_DNA"/>
</dbReference>
<proteinExistence type="predicted"/>
<evidence type="ECO:0000313" key="3">
    <source>
        <dbReference type="Proteomes" id="UP000765160"/>
    </source>
</evidence>
<feature type="transmembrane region" description="Helical" evidence="1">
    <location>
        <begin position="198"/>
        <end position="216"/>
    </location>
</feature>
<keyword evidence="1" id="KW-0812">Transmembrane</keyword>
<keyword evidence="1" id="KW-1133">Transmembrane helix</keyword>
<evidence type="ECO:0000256" key="1">
    <source>
        <dbReference type="SAM" id="Phobius"/>
    </source>
</evidence>
<dbReference type="Proteomes" id="UP000765160">
    <property type="component" value="Unassembled WGS sequence"/>
</dbReference>
<accession>A0ABX1EZ58</accession>
<comment type="caution">
    <text evidence="2">The sequence shown here is derived from an EMBL/GenBank/DDBJ whole genome shotgun (WGS) entry which is preliminary data.</text>
</comment>
<sequence>MPNFDGGHYFLTVLIPVRAGLCSDPRTDATVTSHAQALRGRLAALPTALQTPATEQIGLNSPFARSDRTHFARFAILDDVAFNGRGQRDPIKVALKLSPQPSVTDPVDRLPCPFLIFVVDFDAPDGSDAALRDYLTHLWSVMEPELREILEHTEGHDRIPDAAGFVRLIRACQLETTMPFNDYWQGAPPLSPLPLKKLLLPAILSAAALVLGLVVGMFEDEWLWLALAGLVALPLALWFAYSRVMAAGAQPFPMAPRSDLPSVLKALYLQQHFTRFAIDMQGESPEALHAAFGEFLATHRPEDVAAPTQHRGVVRC</sequence>
<dbReference type="RefSeq" id="WP_168049833.1">
    <property type="nucleotide sequence ID" value="NZ_JAATJR010000003.1"/>
</dbReference>
<feature type="transmembrane region" description="Helical" evidence="1">
    <location>
        <begin position="222"/>
        <end position="241"/>
    </location>
</feature>
<keyword evidence="3" id="KW-1185">Reference proteome</keyword>
<keyword evidence="1" id="KW-0472">Membrane</keyword>
<organism evidence="2 3">
    <name type="scientific">Falsiroseomonas frigidaquae</name>
    <dbReference type="NCBI Taxonomy" id="487318"/>
    <lineage>
        <taxon>Bacteria</taxon>
        <taxon>Pseudomonadati</taxon>
        <taxon>Pseudomonadota</taxon>
        <taxon>Alphaproteobacteria</taxon>
        <taxon>Acetobacterales</taxon>
        <taxon>Roseomonadaceae</taxon>
        <taxon>Falsiroseomonas</taxon>
    </lineage>
</organism>
<protein>
    <submittedName>
        <fullName evidence="2">Uncharacterized protein</fullName>
    </submittedName>
</protein>